<proteinExistence type="predicted"/>
<accession>A0A172U307</accession>
<dbReference type="STRING" id="1492898.SY85_24885"/>
<reference evidence="3" key="1">
    <citation type="submission" date="2015-01" db="EMBL/GenBank/DDBJ databases">
        <title>Flavisolibacter sp./LCS9/ whole genome sequencing.</title>
        <authorList>
            <person name="Kim M.K."/>
            <person name="Srinivasan S."/>
            <person name="Lee J.-J."/>
        </authorList>
    </citation>
    <scope>NUCLEOTIDE SEQUENCE [LARGE SCALE GENOMIC DNA]</scope>
    <source>
        <strain evidence="3">LCS9</strain>
    </source>
</reference>
<sequence length="135" mass="14881">MLYFLVISVFVYAQHINADKVPATVKTSFSKAHPGVTAKWEKEAGNYEVSFKESGNDMSCVIDQQGSILETETDMAVSKLPATITNYIHQHYKGSKIKEAAKIVKANGEINYEAEVGGKDLLFDSSGKFLKEEKG</sequence>
<dbReference type="Gene3D" id="3.10.450.360">
    <property type="match status" value="1"/>
</dbReference>
<dbReference type="Proteomes" id="UP000077177">
    <property type="component" value="Chromosome"/>
</dbReference>
<dbReference type="KEGG" id="fla:SY85_24885"/>
<keyword evidence="3" id="KW-1185">Reference proteome</keyword>
<dbReference type="SUPFAM" id="SSF160574">
    <property type="entry name" value="BT0923-like"/>
    <property type="match status" value="1"/>
</dbReference>
<dbReference type="AlphaFoldDB" id="A0A172U307"/>
<feature type="domain" description="Putative beta-lactamase-inhibitor-like PepSY-like" evidence="1">
    <location>
        <begin position="69"/>
        <end position="131"/>
    </location>
</feature>
<name>A0A172U307_9BACT</name>
<protein>
    <recommendedName>
        <fullName evidence="1">Putative beta-lactamase-inhibitor-like PepSY-like domain-containing protein</fullName>
    </recommendedName>
</protein>
<evidence type="ECO:0000313" key="2">
    <source>
        <dbReference type="EMBL" id="ANE53719.1"/>
    </source>
</evidence>
<reference evidence="2 3" key="2">
    <citation type="journal article" date="2016" name="Int. J. Syst. Evol. Microbiol.">
        <title>Flavisolibacter tropicus sp. nov., isolated from tropical soil.</title>
        <authorList>
            <person name="Lee J.J."/>
            <person name="Kang M.S."/>
            <person name="Kim G.S."/>
            <person name="Lee C.S."/>
            <person name="Lim S."/>
            <person name="Lee J."/>
            <person name="Roh S.H."/>
            <person name="Kang H."/>
            <person name="Ha J.M."/>
            <person name="Bae S."/>
            <person name="Jung H.Y."/>
            <person name="Kim M.K."/>
        </authorList>
    </citation>
    <scope>NUCLEOTIDE SEQUENCE [LARGE SCALE GENOMIC DNA]</scope>
    <source>
        <strain evidence="2 3">LCS9</strain>
    </source>
</reference>
<evidence type="ECO:0000259" key="1">
    <source>
        <dbReference type="Pfam" id="PF11396"/>
    </source>
</evidence>
<gene>
    <name evidence="2" type="ORF">SY85_24885</name>
</gene>
<organism evidence="2 3">
    <name type="scientific">Flavisolibacter tropicus</name>
    <dbReference type="NCBI Taxonomy" id="1492898"/>
    <lineage>
        <taxon>Bacteria</taxon>
        <taxon>Pseudomonadati</taxon>
        <taxon>Bacteroidota</taxon>
        <taxon>Chitinophagia</taxon>
        <taxon>Chitinophagales</taxon>
        <taxon>Chitinophagaceae</taxon>
        <taxon>Flavisolibacter</taxon>
    </lineage>
</organism>
<dbReference type="InterPro" id="IPR021533">
    <property type="entry name" value="PepSY-like"/>
</dbReference>
<dbReference type="EMBL" id="CP011390">
    <property type="protein sequence ID" value="ANE53719.1"/>
    <property type="molecule type" value="Genomic_DNA"/>
</dbReference>
<dbReference type="Pfam" id="PF11396">
    <property type="entry name" value="PepSY_like"/>
    <property type="match status" value="1"/>
</dbReference>
<evidence type="ECO:0000313" key="3">
    <source>
        <dbReference type="Proteomes" id="UP000077177"/>
    </source>
</evidence>